<comment type="caution">
    <text evidence="1">The sequence shown here is derived from an EMBL/GenBank/DDBJ whole genome shotgun (WGS) entry which is preliminary data.</text>
</comment>
<dbReference type="AlphaFoldDB" id="A0AAE3XS07"/>
<proteinExistence type="predicted"/>
<sequence length="169" mass="19879">MAADTIVLFENKNYNFNLLDKLSKLSINENYLANFNVTNFKDFGWKRIKNNTMSYYDFKNKIDDLLLIEKYGDYIILKTPISYLGLSCDKKLQKIITDLSVSFCRLFQVKECVISNDYDLFYINLNAENINCIEYSGSFTDDLSELVIINENEVLFYKSFLFKINDLTF</sequence>
<dbReference type="Proteomes" id="UP001185092">
    <property type="component" value="Unassembled WGS sequence"/>
</dbReference>
<protein>
    <submittedName>
        <fullName evidence="1">Uncharacterized protein</fullName>
    </submittedName>
</protein>
<name>A0AAE3XS07_9BACT</name>
<organism evidence="1 2">
    <name type="scientific">Aureibacter tunicatorum</name>
    <dbReference type="NCBI Taxonomy" id="866807"/>
    <lineage>
        <taxon>Bacteria</taxon>
        <taxon>Pseudomonadati</taxon>
        <taxon>Bacteroidota</taxon>
        <taxon>Cytophagia</taxon>
        <taxon>Cytophagales</taxon>
        <taxon>Persicobacteraceae</taxon>
        <taxon>Aureibacter</taxon>
    </lineage>
</organism>
<dbReference type="RefSeq" id="WP_309942304.1">
    <property type="nucleotide sequence ID" value="NZ_AP025306.1"/>
</dbReference>
<accession>A0AAE3XS07</accession>
<reference evidence="1" key="1">
    <citation type="submission" date="2023-07" db="EMBL/GenBank/DDBJ databases">
        <title>Genomic Encyclopedia of Type Strains, Phase IV (KMG-IV): sequencing the most valuable type-strain genomes for metagenomic binning, comparative biology and taxonomic classification.</title>
        <authorList>
            <person name="Goeker M."/>
        </authorList>
    </citation>
    <scope>NUCLEOTIDE SEQUENCE</scope>
    <source>
        <strain evidence="1">DSM 26174</strain>
    </source>
</reference>
<gene>
    <name evidence="1" type="ORF">HNQ88_004577</name>
</gene>
<keyword evidence="2" id="KW-1185">Reference proteome</keyword>
<evidence type="ECO:0000313" key="2">
    <source>
        <dbReference type="Proteomes" id="UP001185092"/>
    </source>
</evidence>
<dbReference type="EMBL" id="JAVDQD010000008">
    <property type="protein sequence ID" value="MDR6241490.1"/>
    <property type="molecule type" value="Genomic_DNA"/>
</dbReference>
<evidence type="ECO:0000313" key="1">
    <source>
        <dbReference type="EMBL" id="MDR6241490.1"/>
    </source>
</evidence>